<dbReference type="GO" id="GO:0140359">
    <property type="term" value="F:ABC-type transporter activity"/>
    <property type="evidence" value="ECO:0007669"/>
    <property type="project" value="InterPro"/>
</dbReference>
<evidence type="ECO:0000256" key="5">
    <source>
        <dbReference type="RuleBase" id="RU361157"/>
    </source>
</evidence>
<evidence type="ECO:0000256" key="1">
    <source>
        <dbReference type="ARBA" id="ARBA00004141"/>
    </source>
</evidence>
<dbReference type="InterPro" id="IPR047817">
    <property type="entry name" value="ABC2_TM_bact-type"/>
</dbReference>
<feature type="transmembrane region" description="Helical" evidence="5">
    <location>
        <begin position="191"/>
        <end position="212"/>
    </location>
</feature>
<comment type="similarity">
    <text evidence="5">Belongs to the ABC-2 integral membrane protein family.</text>
</comment>
<dbReference type="RefSeq" id="WP_088559852.1">
    <property type="nucleotide sequence ID" value="NZ_FYEH01000001.1"/>
</dbReference>
<reference evidence="7 8" key="1">
    <citation type="submission" date="2017-06" db="EMBL/GenBank/DDBJ databases">
        <authorList>
            <person name="Kim H.J."/>
            <person name="Triplett B.A."/>
        </authorList>
    </citation>
    <scope>NUCLEOTIDE SEQUENCE [LARGE SCALE GENOMIC DNA]</scope>
    <source>
        <strain evidence="7 8">B29T1</strain>
    </source>
</reference>
<dbReference type="AlphaFoldDB" id="A0A212PYP0"/>
<dbReference type="OrthoDB" id="9804001at2"/>
<evidence type="ECO:0000256" key="4">
    <source>
        <dbReference type="ARBA" id="ARBA00023136"/>
    </source>
</evidence>
<evidence type="ECO:0000313" key="7">
    <source>
        <dbReference type="EMBL" id="SNB52225.1"/>
    </source>
</evidence>
<evidence type="ECO:0000259" key="6">
    <source>
        <dbReference type="PROSITE" id="PS51012"/>
    </source>
</evidence>
<dbReference type="PROSITE" id="PS51012">
    <property type="entry name" value="ABC_TM2"/>
    <property type="match status" value="1"/>
</dbReference>
<dbReference type="PIRSF" id="PIRSF006648">
    <property type="entry name" value="DrrB"/>
    <property type="match status" value="1"/>
</dbReference>
<organism evidence="7 8">
    <name type="scientific">Arboricoccus pini</name>
    <dbReference type="NCBI Taxonomy" id="1963835"/>
    <lineage>
        <taxon>Bacteria</taxon>
        <taxon>Pseudomonadati</taxon>
        <taxon>Pseudomonadota</taxon>
        <taxon>Alphaproteobacteria</taxon>
        <taxon>Geminicoccales</taxon>
        <taxon>Geminicoccaceae</taxon>
        <taxon>Arboricoccus</taxon>
    </lineage>
</organism>
<name>A0A212PYP0_9PROT</name>
<dbReference type="InterPro" id="IPR052522">
    <property type="entry name" value="ABC-2_transport_permease"/>
</dbReference>
<keyword evidence="4 5" id="KW-0472">Membrane</keyword>
<keyword evidence="5" id="KW-0813">Transport</keyword>
<dbReference type="PANTHER" id="PTHR43332">
    <property type="entry name" value="INNER MEMBRANE TRANSPORT PERMEASE YADH-RELATED"/>
    <property type="match status" value="1"/>
</dbReference>
<dbReference type="GO" id="GO:0043190">
    <property type="term" value="C:ATP-binding cassette (ABC) transporter complex"/>
    <property type="evidence" value="ECO:0007669"/>
    <property type="project" value="InterPro"/>
</dbReference>
<dbReference type="PRINTS" id="PR00164">
    <property type="entry name" value="ABC2TRNSPORT"/>
</dbReference>
<keyword evidence="3 5" id="KW-1133">Transmembrane helix</keyword>
<protein>
    <recommendedName>
        <fullName evidence="5">Transport permease protein</fullName>
    </recommendedName>
</protein>
<feature type="transmembrane region" description="Helical" evidence="5">
    <location>
        <begin position="126"/>
        <end position="153"/>
    </location>
</feature>
<gene>
    <name evidence="7" type="ORF">SAMN07250955_101209</name>
</gene>
<feature type="transmembrane region" description="Helical" evidence="5">
    <location>
        <begin position="49"/>
        <end position="67"/>
    </location>
</feature>
<dbReference type="Proteomes" id="UP000197065">
    <property type="component" value="Unassembled WGS sequence"/>
</dbReference>
<comment type="subcellular location">
    <subcellularLocation>
        <location evidence="5">Cell inner membrane</location>
        <topology evidence="5">Multi-pass membrane protein</topology>
    </subcellularLocation>
    <subcellularLocation>
        <location evidence="1">Membrane</location>
        <topology evidence="1">Multi-pass membrane protein</topology>
    </subcellularLocation>
</comment>
<dbReference type="Pfam" id="PF01061">
    <property type="entry name" value="ABC2_membrane"/>
    <property type="match status" value="1"/>
</dbReference>
<evidence type="ECO:0000256" key="3">
    <source>
        <dbReference type="ARBA" id="ARBA00022989"/>
    </source>
</evidence>
<dbReference type="PANTHER" id="PTHR43332:SF1">
    <property type="entry name" value="TRANSPORT PERMEASE PROTEIN"/>
    <property type="match status" value="1"/>
</dbReference>
<dbReference type="InterPro" id="IPR000412">
    <property type="entry name" value="ABC_2_transport"/>
</dbReference>
<keyword evidence="5" id="KW-1003">Cell membrane</keyword>
<proteinExistence type="inferred from homology"/>
<keyword evidence="2 5" id="KW-0812">Transmembrane</keyword>
<dbReference type="EMBL" id="FYEH01000001">
    <property type="protein sequence ID" value="SNB52225.1"/>
    <property type="molecule type" value="Genomic_DNA"/>
</dbReference>
<keyword evidence="8" id="KW-1185">Reference proteome</keyword>
<feature type="transmembrane region" description="Helical" evidence="5">
    <location>
        <begin position="245"/>
        <end position="266"/>
    </location>
</feature>
<feature type="transmembrane region" description="Helical" evidence="5">
    <location>
        <begin position="79"/>
        <end position="97"/>
    </location>
</feature>
<accession>A0A212PYP0</accession>
<evidence type="ECO:0000313" key="8">
    <source>
        <dbReference type="Proteomes" id="UP000197065"/>
    </source>
</evidence>
<feature type="transmembrane region" description="Helical" evidence="5">
    <location>
        <begin position="219"/>
        <end position="239"/>
    </location>
</feature>
<feature type="transmembrane region" description="Helical" evidence="5">
    <location>
        <begin position="162"/>
        <end position="185"/>
    </location>
</feature>
<sequence length="277" mass="30495">MKSVVVAPPAYPREGDRTFANFADINLIGVSTLYHKEVRRFFKVFGQTLLAPVITTLVFLAVFALALGGNARHIGELSFLEFLVPGLVMMGITQNAFANTSSSLMIAKIQGTIIDYLMPPLRPAELVVGISMGGVTRGVLVGAVITIAALVFVRLPMSHPWLILYFFLVSSLMLSLLGMLAALWAEKFDQMAMVTNFVITPLSFLSGTFYSINDLPYGFHLAALANPFFYMIDGLRFAMSGHADGNVWVGALVVLLVDILLWWLTLRFFRTGHRLKA</sequence>
<feature type="domain" description="ABC transmembrane type-2" evidence="6">
    <location>
        <begin position="43"/>
        <end position="272"/>
    </location>
</feature>
<evidence type="ECO:0000256" key="2">
    <source>
        <dbReference type="ARBA" id="ARBA00022692"/>
    </source>
</evidence>
<dbReference type="InterPro" id="IPR013525">
    <property type="entry name" value="ABC2_TM"/>
</dbReference>